<name>W2SY46_NECAM</name>
<evidence type="ECO:0000256" key="1">
    <source>
        <dbReference type="SAM" id="MobiDB-lite"/>
    </source>
</evidence>
<dbReference type="AlphaFoldDB" id="W2SY46"/>
<evidence type="ECO:0000313" key="3">
    <source>
        <dbReference type="Proteomes" id="UP000053676"/>
    </source>
</evidence>
<protein>
    <submittedName>
        <fullName evidence="2">Uncharacterized protein</fullName>
    </submittedName>
</protein>
<proteinExistence type="predicted"/>
<dbReference type="Proteomes" id="UP000053676">
    <property type="component" value="Unassembled WGS sequence"/>
</dbReference>
<feature type="compositionally biased region" description="Basic and acidic residues" evidence="1">
    <location>
        <begin position="15"/>
        <end position="24"/>
    </location>
</feature>
<sequence length="63" mass="7221">MSGEEKEKKKKKKKEILGRKEKTVRSGSINMTRKRGSADYDWGGIKVREDDMPKDKRAAILSP</sequence>
<dbReference type="KEGG" id="nai:NECAME_18272"/>
<gene>
    <name evidence="2" type="ORF">NECAME_18272</name>
</gene>
<evidence type="ECO:0000313" key="2">
    <source>
        <dbReference type="EMBL" id="ETN73532.1"/>
    </source>
</evidence>
<keyword evidence="3" id="KW-1185">Reference proteome</keyword>
<reference evidence="3" key="1">
    <citation type="journal article" date="2014" name="Nat. Genet.">
        <title>Genome of the human hookworm Necator americanus.</title>
        <authorList>
            <person name="Tang Y.T."/>
            <person name="Gao X."/>
            <person name="Rosa B.A."/>
            <person name="Abubucker S."/>
            <person name="Hallsworth-Pepin K."/>
            <person name="Martin J."/>
            <person name="Tyagi R."/>
            <person name="Heizer E."/>
            <person name="Zhang X."/>
            <person name="Bhonagiri-Palsikar V."/>
            <person name="Minx P."/>
            <person name="Warren W.C."/>
            <person name="Wang Q."/>
            <person name="Zhan B."/>
            <person name="Hotez P.J."/>
            <person name="Sternberg P.W."/>
            <person name="Dougall A."/>
            <person name="Gaze S.T."/>
            <person name="Mulvenna J."/>
            <person name="Sotillo J."/>
            <person name="Ranganathan S."/>
            <person name="Rabelo E.M."/>
            <person name="Wilson R.K."/>
            <person name="Felgner P.L."/>
            <person name="Bethony J."/>
            <person name="Hawdon J.M."/>
            <person name="Gasser R.B."/>
            <person name="Loukas A."/>
            <person name="Mitreva M."/>
        </authorList>
    </citation>
    <scope>NUCLEOTIDE SEQUENCE [LARGE SCALE GENOMIC DNA]</scope>
</reference>
<organism evidence="2 3">
    <name type="scientific">Necator americanus</name>
    <name type="common">Human hookworm</name>
    <dbReference type="NCBI Taxonomy" id="51031"/>
    <lineage>
        <taxon>Eukaryota</taxon>
        <taxon>Metazoa</taxon>
        <taxon>Ecdysozoa</taxon>
        <taxon>Nematoda</taxon>
        <taxon>Chromadorea</taxon>
        <taxon>Rhabditida</taxon>
        <taxon>Rhabditina</taxon>
        <taxon>Rhabditomorpha</taxon>
        <taxon>Strongyloidea</taxon>
        <taxon>Ancylostomatidae</taxon>
        <taxon>Bunostominae</taxon>
        <taxon>Necator</taxon>
    </lineage>
</organism>
<feature type="region of interest" description="Disordered" evidence="1">
    <location>
        <begin position="1"/>
        <end position="39"/>
    </location>
</feature>
<accession>W2SY46</accession>
<dbReference type="EMBL" id="KI660457">
    <property type="protein sequence ID" value="ETN73532.1"/>
    <property type="molecule type" value="Genomic_DNA"/>
</dbReference>